<protein>
    <recommendedName>
        <fullName evidence="3">Peptidase M12A domain-containing protein</fullName>
    </recommendedName>
</protein>
<evidence type="ECO:0000313" key="4">
    <source>
        <dbReference type="EMBL" id="KAJ1355110.1"/>
    </source>
</evidence>
<reference evidence="4" key="1">
    <citation type="submission" date="2021-06" db="EMBL/GenBank/DDBJ databases">
        <title>Parelaphostrongylus tenuis whole genome reference sequence.</title>
        <authorList>
            <person name="Garwood T.J."/>
            <person name="Larsen P.A."/>
            <person name="Fountain-Jones N.M."/>
            <person name="Garbe J.R."/>
            <person name="Macchietto M.G."/>
            <person name="Kania S.A."/>
            <person name="Gerhold R.W."/>
            <person name="Richards J.E."/>
            <person name="Wolf T.M."/>
        </authorList>
    </citation>
    <scope>NUCLEOTIDE SEQUENCE</scope>
    <source>
        <strain evidence="4">MNPRO001-30</strain>
        <tissue evidence="4">Meninges</tissue>
    </source>
</reference>
<keyword evidence="5" id="KW-1185">Reference proteome</keyword>
<evidence type="ECO:0000313" key="5">
    <source>
        <dbReference type="Proteomes" id="UP001196413"/>
    </source>
</evidence>
<dbReference type="Gene3D" id="3.40.390.10">
    <property type="entry name" value="Collagenase (Catalytic Domain)"/>
    <property type="match status" value="1"/>
</dbReference>
<feature type="compositionally biased region" description="Polar residues" evidence="1">
    <location>
        <begin position="61"/>
        <end position="78"/>
    </location>
</feature>
<feature type="signal peptide" evidence="2">
    <location>
        <begin position="1"/>
        <end position="29"/>
    </location>
</feature>
<dbReference type="GO" id="GO:0006508">
    <property type="term" value="P:proteolysis"/>
    <property type="evidence" value="ECO:0007669"/>
    <property type="project" value="InterPro"/>
</dbReference>
<gene>
    <name evidence="4" type="ORF">KIN20_012383</name>
</gene>
<feature type="chain" id="PRO_5042082060" description="Peptidase M12A domain-containing protein" evidence="2">
    <location>
        <begin position="30"/>
        <end position="277"/>
    </location>
</feature>
<dbReference type="Proteomes" id="UP001196413">
    <property type="component" value="Unassembled WGS sequence"/>
</dbReference>
<name>A0AAD5MAN0_PARTN</name>
<dbReference type="Pfam" id="PF01400">
    <property type="entry name" value="Astacin"/>
    <property type="match status" value="1"/>
</dbReference>
<dbReference type="InterPro" id="IPR024079">
    <property type="entry name" value="MetalloPept_cat_dom_sf"/>
</dbReference>
<evidence type="ECO:0000256" key="2">
    <source>
        <dbReference type="SAM" id="SignalP"/>
    </source>
</evidence>
<dbReference type="AlphaFoldDB" id="A0AAD5MAN0"/>
<dbReference type="EMBL" id="JAHQIW010002346">
    <property type="protein sequence ID" value="KAJ1355110.1"/>
    <property type="molecule type" value="Genomic_DNA"/>
</dbReference>
<comment type="caution">
    <text evidence="4">The sequence shown here is derived from an EMBL/GenBank/DDBJ whole genome shotgun (WGS) entry which is preliminary data.</text>
</comment>
<feature type="domain" description="Peptidase M12A" evidence="3">
    <location>
        <begin position="194"/>
        <end position="247"/>
    </location>
</feature>
<keyword evidence="2" id="KW-0732">Signal</keyword>
<feature type="region of interest" description="Disordered" evidence="1">
    <location>
        <begin position="61"/>
        <end position="98"/>
    </location>
</feature>
<evidence type="ECO:0000256" key="1">
    <source>
        <dbReference type="SAM" id="MobiDB-lite"/>
    </source>
</evidence>
<sequence length="277" mass="31427">MKSRSAAELIRVLLWFVLTWLLPIQVADIQHCVENITKMFRHGRNAPDACVRNRILYAPLSQQSRHPVNPRDSPSSDVNKSEPESLEDEPEHNRKGTFPIKIRNCVSKGHDPRKNMRKDTLRAKFPKEQRSVAARHCDIMNVGLNMRSLTDDPQDAQAIPGSELTKSETGSLSKVSHRLRNILGTGKALMRERRTYEEQKTDVYGLSYDYGSIMHYGELSSSANHRPTIIAKNEIYQKTMGSDCLPSRTFTQSTYTTDATVTNAAVLNYNSRTVHQN</sequence>
<proteinExistence type="predicted"/>
<organism evidence="4 5">
    <name type="scientific">Parelaphostrongylus tenuis</name>
    <name type="common">Meningeal worm</name>
    <dbReference type="NCBI Taxonomy" id="148309"/>
    <lineage>
        <taxon>Eukaryota</taxon>
        <taxon>Metazoa</taxon>
        <taxon>Ecdysozoa</taxon>
        <taxon>Nematoda</taxon>
        <taxon>Chromadorea</taxon>
        <taxon>Rhabditida</taxon>
        <taxon>Rhabditina</taxon>
        <taxon>Rhabditomorpha</taxon>
        <taxon>Strongyloidea</taxon>
        <taxon>Metastrongylidae</taxon>
        <taxon>Parelaphostrongylus</taxon>
    </lineage>
</organism>
<dbReference type="InterPro" id="IPR001506">
    <property type="entry name" value="Peptidase_M12A"/>
</dbReference>
<dbReference type="GO" id="GO:0004222">
    <property type="term" value="F:metalloendopeptidase activity"/>
    <property type="evidence" value="ECO:0007669"/>
    <property type="project" value="InterPro"/>
</dbReference>
<evidence type="ECO:0000259" key="3">
    <source>
        <dbReference type="Pfam" id="PF01400"/>
    </source>
</evidence>
<accession>A0AAD5MAN0</accession>